<organism evidence="2 3">
    <name type="scientific">Lysobacter korlensis</name>
    <dbReference type="NCBI Taxonomy" id="553636"/>
    <lineage>
        <taxon>Bacteria</taxon>
        <taxon>Pseudomonadati</taxon>
        <taxon>Pseudomonadota</taxon>
        <taxon>Gammaproteobacteria</taxon>
        <taxon>Lysobacterales</taxon>
        <taxon>Lysobacteraceae</taxon>
        <taxon>Lysobacter</taxon>
    </lineage>
</organism>
<evidence type="ECO:0000259" key="1">
    <source>
        <dbReference type="PROSITE" id="PS51186"/>
    </source>
</evidence>
<proteinExistence type="predicted"/>
<dbReference type="PANTHER" id="PTHR42791:SF1">
    <property type="entry name" value="N-ACETYLTRANSFERASE DOMAIN-CONTAINING PROTEIN"/>
    <property type="match status" value="1"/>
</dbReference>
<dbReference type="PANTHER" id="PTHR42791">
    <property type="entry name" value="GNAT FAMILY ACETYLTRANSFERASE"/>
    <property type="match status" value="1"/>
</dbReference>
<dbReference type="Pfam" id="PF00583">
    <property type="entry name" value="Acetyltransf_1"/>
    <property type="match status" value="1"/>
</dbReference>
<keyword evidence="2" id="KW-0012">Acyltransferase</keyword>
<accession>A0ABV6RP04</accession>
<dbReference type="EC" id="2.3.-.-" evidence="2"/>
<dbReference type="InterPro" id="IPR016181">
    <property type="entry name" value="Acyl_CoA_acyltransferase"/>
</dbReference>
<dbReference type="InterPro" id="IPR000182">
    <property type="entry name" value="GNAT_dom"/>
</dbReference>
<gene>
    <name evidence="2" type="ORF">ACFFGH_12815</name>
</gene>
<keyword evidence="3" id="KW-1185">Reference proteome</keyword>
<dbReference type="RefSeq" id="WP_386668817.1">
    <property type="nucleotide sequence ID" value="NZ_JBHLTG010000002.1"/>
</dbReference>
<dbReference type="CDD" id="cd04301">
    <property type="entry name" value="NAT_SF"/>
    <property type="match status" value="1"/>
</dbReference>
<protein>
    <submittedName>
        <fullName evidence="2">GNAT family N-acetyltransferase</fullName>
        <ecNumber evidence="2">2.3.-.-</ecNumber>
    </submittedName>
</protein>
<dbReference type="Proteomes" id="UP001589896">
    <property type="component" value="Unassembled WGS sequence"/>
</dbReference>
<reference evidence="2 3" key="1">
    <citation type="submission" date="2024-09" db="EMBL/GenBank/DDBJ databases">
        <authorList>
            <person name="Sun Q."/>
            <person name="Mori K."/>
        </authorList>
    </citation>
    <scope>NUCLEOTIDE SEQUENCE [LARGE SCALE GENOMIC DNA]</scope>
    <source>
        <strain evidence="2 3">KCTC 23076</strain>
    </source>
</reference>
<keyword evidence="2" id="KW-0808">Transferase</keyword>
<evidence type="ECO:0000313" key="2">
    <source>
        <dbReference type="EMBL" id="MFC0678723.1"/>
    </source>
</evidence>
<dbReference type="InterPro" id="IPR052523">
    <property type="entry name" value="Trichothecene_AcTrans"/>
</dbReference>
<evidence type="ECO:0000313" key="3">
    <source>
        <dbReference type="Proteomes" id="UP001589896"/>
    </source>
</evidence>
<dbReference type="EMBL" id="JBHLTG010000002">
    <property type="protein sequence ID" value="MFC0678723.1"/>
    <property type="molecule type" value="Genomic_DNA"/>
</dbReference>
<name>A0ABV6RP04_9GAMM</name>
<dbReference type="SUPFAM" id="SSF55729">
    <property type="entry name" value="Acyl-CoA N-acyltransferases (Nat)"/>
    <property type="match status" value="1"/>
</dbReference>
<dbReference type="Gene3D" id="3.40.630.30">
    <property type="match status" value="1"/>
</dbReference>
<dbReference type="PROSITE" id="PS51186">
    <property type="entry name" value="GNAT"/>
    <property type="match status" value="1"/>
</dbReference>
<feature type="domain" description="N-acetyltransferase" evidence="1">
    <location>
        <begin position="2"/>
        <end position="196"/>
    </location>
</feature>
<comment type="caution">
    <text evidence="2">The sequence shown here is derived from an EMBL/GenBank/DDBJ whole genome shotgun (WGS) entry which is preliminary data.</text>
</comment>
<dbReference type="GO" id="GO:0016746">
    <property type="term" value="F:acyltransferase activity"/>
    <property type="evidence" value="ECO:0007669"/>
    <property type="project" value="UniProtKB-KW"/>
</dbReference>
<sequence length="196" mass="21254">MSQVRKATIEDLGALAETLVLAFDGYPWTDFAMAEDRRAERLRRSFSHHLALAITHQGEVWMAEDAASVAAWIRPGPPPVPDELLRASERVAAETIGPRMHALSTVEERLAPLRPREPHWLLATMGTRPAARGRGLASSLLEPVLTQADASGTAAALETSTAANVAFYRRFGFEVSGVLDAAGGVPPVWVMVRPPR</sequence>